<keyword evidence="8" id="KW-1185">Reference proteome</keyword>
<comment type="function">
    <text evidence="1">Plays an important role in the elongation step of protein synthesis.</text>
</comment>
<keyword evidence="6" id="KW-0687">Ribonucleoprotein</keyword>
<gene>
    <name evidence="7" type="ORF">BSAL_30135</name>
</gene>
<dbReference type="PANTHER" id="PTHR21141">
    <property type="entry name" value="60S ACIDIC RIBOSOMAL PROTEIN FAMILY MEMBER"/>
    <property type="match status" value="1"/>
</dbReference>
<dbReference type="VEuPathDB" id="TriTrypDB:BSAL_30135"/>
<evidence type="ECO:0000313" key="8">
    <source>
        <dbReference type="Proteomes" id="UP000051952"/>
    </source>
</evidence>
<dbReference type="Proteomes" id="UP000051952">
    <property type="component" value="Unassembled WGS sequence"/>
</dbReference>
<dbReference type="Pfam" id="PF00428">
    <property type="entry name" value="Ribosomal_60s"/>
    <property type="match status" value="1"/>
</dbReference>
<dbReference type="OrthoDB" id="1227494at2759"/>
<evidence type="ECO:0000256" key="1">
    <source>
        <dbReference type="ARBA" id="ARBA00003362"/>
    </source>
</evidence>
<protein>
    <submittedName>
        <fullName evidence="7">60S ribosomal protein P2, putative</fullName>
    </submittedName>
</protein>
<reference evidence="8" key="1">
    <citation type="submission" date="2015-09" db="EMBL/GenBank/DDBJ databases">
        <authorList>
            <consortium name="Pathogen Informatics"/>
        </authorList>
    </citation>
    <scope>NUCLEOTIDE SEQUENCE [LARGE SCALE GENOMIC DNA]</scope>
    <source>
        <strain evidence="8">Lake Konstanz</strain>
    </source>
</reference>
<dbReference type="HAMAP" id="MF_01478">
    <property type="entry name" value="Ribosomal_L12_arch"/>
    <property type="match status" value="1"/>
</dbReference>
<evidence type="ECO:0000256" key="3">
    <source>
        <dbReference type="ARBA" id="ARBA00011266"/>
    </source>
</evidence>
<evidence type="ECO:0000256" key="5">
    <source>
        <dbReference type="ARBA" id="ARBA00022980"/>
    </source>
</evidence>
<dbReference type="CDD" id="cd05833">
    <property type="entry name" value="Ribosomal_P2"/>
    <property type="match status" value="1"/>
</dbReference>
<organism evidence="7 8">
    <name type="scientific">Bodo saltans</name>
    <name type="common">Flagellated protozoan</name>
    <dbReference type="NCBI Taxonomy" id="75058"/>
    <lineage>
        <taxon>Eukaryota</taxon>
        <taxon>Discoba</taxon>
        <taxon>Euglenozoa</taxon>
        <taxon>Kinetoplastea</taxon>
        <taxon>Metakinetoplastina</taxon>
        <taxon>Eubodonida</taxon>
        <taxon>Bodonidae</taxon>
        <taxon>Bodo</taxon>
    </lineage>
</organism>
<dbReference type="InterPro" id="IPR001859">
    <property type="entry name" value="Ribosomal_P1/P2_euk"/>
</dbReference>
<dbReference type="AlphaFoldDB" id="A0A0S4JKG7"/>
<dbReference type="PANTHER" id="PTHR21141:SF58">
    <property type="entry name" value="ACIDIC RIBOSOMAL PROTEIN P2, PUTATIVE-RELATED"/>
    <property type="match status" value="1"/>
</dbReference>
<dbReference type="PRINTS" id="PR00456">
    <property type="entry name" value="RIBOSOMALP2"/>
</dbReference>
<evidence type="ECO:0000313" key="7">
    <source>
        <dbReference type="EMBL" id="CUG91087.1"/>
    </source>
</evidence>
<evidence type="ECO:0000256" key="2">
    <source>
        <dbReference type="ARBA" id="ARBA00005436"/>
    </source>
</evidence>
<dbReference type="Gene3D" id="1.10.10.1410">
    <property type="match status" value="1"/>
</dbReference>
<dbReference type="GO" id="GO:0003735">
    <property type="term" value="F:structural constituent of ribosome"/>
    <property type="evidence" value="ECO:0007669"/>
    <property type="project" value="InterPro"/>
</dbReference>
<evidence type="ECO:0000256" key="4">
    <source>
        <dbReference type="ARBA" id="ARBA00022553"/>
    </source>
</evidence>
<dbReference type="FunFam" id="1.10.10.1410:FF:000002">
    <property type="entry name" value="60S acidic ribosomal protein P2"/>
    <property type="match status" value="1"/>
</dbReference>
<dbReference type="GO" id="GO:0002182">
    <property type="term" value="P:cytoplasmic translational elongation"/>
    <property type="evidence" value="ECO:0007669"/>
    <property type="project" value="InterPro"/>
</dbReference>
<sequence length="109" mass="10978">MFDQGSRMKYLAAYALANLSGNAPTKADVEAVLKAAGVAIDKSRVDALFASFEGKSFDEVSAEGKKKLVGSGAAPKAGAAPAAAAKAAPAAAAVVEEEEDDEMGLDLFG</sequence>
<evidence type="ECO:0000256" key="6">
    <source>
        <dbReference type="ARBA" id="ARBA00023274"/>
    </source>
</evidence>
<dbReference type="EMBL" id="CYKH01001890">
    <property type="protein sequence ID" value="CUG91087.1"/>
    <property type="molecule type" value="Genomic_DNA"/>
</dbReference>
<name>A0A0S4JKG7_BODSA</name>
<dbReference type="GO" id="GO:0022625">
    <property type="term" value="C:cytosolic large ribosomal subunit"/>
    <property type="evidence" value="ECO:0007669"/>
    <property type="project" value="InterPro"/>
</dbReference>
<dbReference type="InterPro" id="IPR044076">
    <property type="entry name" value="Ribosomal_P2"/>
</dbReference>
<dbReference type="InterPro" id="IPR027534">
    <property type="entry name" value="Ribosomal_P1/P2"/>
</dbReference>
<keyword evidence="5 7" id="KW-0689">Ribosomal protein</keyword>
<comment type="subunit">
    <text evidence="3">P1 and P2 exist as dimers at the large ribosomal subunit.</text>
</comment>
<dbReference type="OMA" id="DIMAQGI"/>
<proteinExistence type="inferred from homology"/>
<dbReference type="InterPro" id="IPR038716">
    <property type="entry name" value="P1/P2_N_sf"/>
</dbReference>
<keyword evidence="4" id="KW-0597">Phosphoprotein</keyword>
<comment type="similarity">
    <text evidence="2">Belongs to the eukaryotic ribosomal protein P1/P2 family.</text>
</comment>
<accession>A0A0S4JKG7</accession>